<keyword evidence="5" id="KW-1185">Reference proteome</keyword>
<keyword evidence="1" id="KW-0862">Zinc</keyword>
<dbReference type="GO" id="GO:0008270">
    <property type="term" value="F:zinc ion binding"/>
    <property type="evidence" value="ECO:0007669"/>
    <property type="project" value="UniProtKB-KW"/>
</dbReference>
<dbReference type="SUPFAM" id="SSF101898">
    <property type="entry name" value="NHL repeat"/>
    <property type="match status" value="1"/>
</dbReference>
<dbReference type="PROSITE" id="PS50119">
    <property type="entry name" value="ZF_BBOX"/>
    <property type="match status" value="1"/>
</dbReference>
<organism evidence="4 5">
    <name type="scientific">Dreissena polymorpha</name>
    <name type="common">Zebra mussel</name>
    <name type="synonym">Mytilus polymorpha</name>
    <dbReference type="NCBI Taxonomy" id="45954"/>
    <lineage>
        <taxon>Eukaryota</taxon>
        <taxon>Metazoa</taxon>
        <taxon>Spiralia</taxon>
        <taxon>Lophotrochozoa</taxon>
        <taxon>Mollusca</taxon>
        <taxon>Bivalvia</taxon>
        <taxon>Autobranchia</taxon>
        <taxon>Heteroconchia</taxon>
        <taxon>Euheterodonta</taxon>
        <taxon>Imparidentia</taxon>
        <taxon>Neoheterodontei</taxon>
        <taxon>Myida</taxon>
        <taxon>Dreissenoidea</taxon>
        <taxon>Dreissenidae</taxon>
        <taxon>Dreissena</taxon>
    </lineage>
</organism>
<accession>A0A9D4QYB4</accession>
<evidence type="ECO:0000313" key="4">
    <source>
        <dbReference type="EMBL" id="KAH3847217.1"/>
    </source>
</evidence>
<evidence type="ECO:0000256" key="1">
    <source>
        <dbReference type="PROSITE-ProRule" id="PRU00024"/>
    </source>
</evidence>
<dbReference type="InterPro" id="IPR001478">
    <property type="entry name" value="PDZ"/>
</dbReference>
<evidence type="ECO:0000259" key="3">
    <source>
        <dbReference type="PROSITE" id="PS50119"/>
    </source>
</evidence>
<dbReference type="Pfam" id="PF00595">
    <property type="entry name" value="PDZ"/>
    <property type="match status" value="1"/>
</dbReference>
<dbReference type="OrthoDB" id="6108862at2759"/>
<dbReference type="GO" id="GO:0050930">
    <property type="term" value="P:induction of positive chemotaxis"/>
    <property type="evidence" value="ECO:0007669"/>
    <property type="project" value="InterPro"/>
</dbReference>
<reference evidence="4" key="2">
    <citation type="submission" date="2020-11" db="EMBL/GenBank/DDBJ databases">
        <authorList>
            <person name="McCartney M.A."/>
            <person name="Auch B."/>
            <person name="Kono T."/>
            <person name="Mallez S."/>
            <person name="Becker A."/>
            <person name="Gohl D.M."/>
            <person name="Silverstein K.A.T."/>
            <person name="Koren S."/>
            <person name="Bechman K.B."/>
            <person name="Herman A."/>
            <person name="Abrahante J.E."/>
            <person name="Garbe J."/>
        </authorList>
    </citation>
    <scope>NUCLEOTIDE SEQUENCE</scope>
    <source>
        <strain evidence="4">Duluth1</strain>
        <tissue evidence="4">Whole animal</tissue>
    </source>
</reference>
<dbReference type="EMBL" id="JAIWYP010000003">
    <property type="protein sequence ID" value="KAH3847217.1"/>
    <property type="molecule type" value="Genomic_DNA"/>
</dbReference>
<feature type="domain" description="B box-type" evidence="3">
    <location>
        <begin position="17"/>
        <end position="53"/>
    </location>
</feature>
<evidence type="ECO:0000259" key="2">
    <source>
        <dbReference type="PROSITE" id="PS50106"/>
    </source>
</evidence>
<name>A0A9D4QYB4_DREPO</name>
<reference evidence="4" key="1">
    <citation type="journal article" date="2019" name="bioRxiv">
        <title>The Genome of the Zebra Mussel, Dreissena polymorpha: A Resource for Invasive Species Research.</title>
        <authorList>
            <person name="McCartney M.A."/>
            <person name="Auch B."/>
            <person name="Kono T."/>
            <person name="Mallez S."/>
            <person name="Zhang Y."/>
            <person name="Obille A."/>
            <person name="Becker A."/>
            <person name="Abrahante J.E."/>
            <person name="Garbe J."/>
            <person name="Badalamenti J.P."/>
            <person name="Herman A."/>
            <person name="Mangelson H."/>
            <person name="Liachko I."/>
            <person name="Sullivan S."/>
            <person name="Sone E.D."/>
            <person name="Koren S."/>
            <person name="Silverstein K.A.T."/>
            <person name="Beckman K.B."/>
            <person name="Gohl D.M."/>
        </authorList>
    </citation>
    <scope>NUCLEOTIDE SEQUENCE</scope>
    <source>
        <strain evidence="4">Duluth1</strain>
        <tissue evidence="4">Whole animal</tissue>
    </source>
</reference>
<dbReference type="PANTHER" id="PTHR48484">
    <property type="entry name" value="PRO-INTERLEUKIN-16"/>
    <property type="match status" value="1"/>
</dbReference>
<dbReference type="Proteomes" id="UP000828390">
    <property type="component" value="Unassembled WGS sequence"/>
</dbReference>
<dbReference type="Gene3D" id="2.30.42.10">
    <property type="match status" value="1"/>
</dbReference>
<dbReference type="Gene3D" id="3.30.160.60">
    <property type="entry name" value="Classic Zinc Finger"/>
    <property type="match status" value="1"/>
</dbReference>
<comment type="caution">
    <text evidence="4">The sequence shown here is derived from an EMBL/GenBank/DDBJ whole genome shotgun (WGS) entry which is preliminary data.</text>
</comment>
<dbReference type="InterPro" id="IPR000315">
    <property type="entry name" value="Znf_B-box"/>
</dbReference>
<dbReference type="InterPro" id="IPR036034">
    <property type="entry name" value="PDZ_sf"/>
</dbReference>
<dbReference type="SUPFAM" id="SSF57845">
    <property type="entry name" value="B-box zinc-binding domain"/>
    <property type="match status" value="1"/>
</dbReference>
<dbReference type="PROSITE" id="PS50106">
    <property type="entry name" value="PDZ"/>
    <property type="match status" value="1"/>
</dbReference>
<keyword evidence="1" id="KW-0863">Zinc-finger</keyword>
<dbReference type="SMART" id="SM00228">
    <property type="entry name" value="PDZ"/>
    <property type="match status" value="1"/>
</dbReference>
<dbReference type="CDD" id="cd19776">
    <property type="entry name" value="Bbox2_TRIM25_C-IV"/>
    <property type="match status" value="1"/>
</dbReference>
<protein>
    <submittedName>
        <fullName evidence="4">Uncharacterized protein</fullName>
    </submittedName>
</protein>
<dbReference type="PANTHER" id="PTHR48484:SF2">
    <property type="entry name" value="PRO-INTERLEUKIN-16"/>
    <property type="match status" value="1"/>
</dbReference>
<dbReference type="GO" id="GO:0005125">
    <property type="term" value="F:cytokine activity"/>
    <property type="evidence" value="ECO:0007669"/>
    <property type="project" value="InterPro"/>
</dbReference>
<evidence type="ECO:0000313" key="5">
    <source>
        <dbReference type="Proteomes" id="UP000828390"/>
    </source>
</evidence>
<dbReference type="InterPro" id="IPR055287">
    <property type="entry name" value="IL-16-like"/>
</dbReference>
<keyword evidence="1" id="KW-0479">Metal-binding</keyword>
<dbReference type="SUPFAM" id="SSF50156">
    <property type="entry name" value="PDZ domain-like"/>
    <property type="match status" value="1"/>
</dbReference>
<sequence length="647" mass="72181">MTDTSSDVIHEYCCNACEEDNANREAMFYCQQCSKGYCDKCIEQHNGLFKKHKSFGRKELDKWPAAKTALDLLQNCQQHPDHRIELFCEDHMKLCCVLCHLYDHKQCNKITQTAEKAKTMNQSDFQRLATTLVSEQQILGKEIDMANECLQALHEARDRAHKEIQLFRKTINDLLDHLEGTTVQTLDTLLNTSGNVIKSGIWKCSKLKEDFKSMQEAIKDVDCGKPNEQIFIAHSKITEMVSNRHTLLKKISANRNVDMTFQGNPDVGQYLSGLSVLGNIEGSNRASGKCLSGEIVQCKEVMIRSVKLVSDTKTCDIRSIIELPSGEVLMTDWNNKRMKLIDMQYKVVAHTDLPNSPCDICSISSTEFAVTYYTASMIQFLTVNNSQIVVGRTLKFEHDCIGIAYYKGTVFVTSSTALYEYRLDGQLVKKIYENNSVADAVYKCAVSGSLLYLTNSNHHKILKMSMNGTVLSSFEDPALRGPLAVHMSESGLLLVCGYDSHNSVLVYGERGLLTLASEKDGLFHPESVFYSERTGRLIVGNKSDNILVIRTTVSEHYKTFVRERGADGLGFSILGGHGSPEGDLPIYVARINRGTEAENGQLKRGDQILSVNGASLEGLTHAEAVNILKDAKGSVIMNVLSYQLQLV</sequence>
<dbReference type="AlphaFoldDB" id="A0A9D4QYB4"/>
<feature type="domain" description="PDZ" evidence="2">
    <location>
        <begin position="559"/>
        <end position="643"/>
    </location>
</feature>
<dbReference type="Gene3D" id="2.120.10.30">
    <property type="entry name" value="TolB, C-terminal domain"/>
    <property type="match status" value="1"/>
</dbReference>
<gene>
    <name evidence="4" type="ORF">DPMN_089535</name>
</gene>
<proteinExistence type="predicted"/>
<dbReference type="InterPro" id="IPR011042">
    <property type="entry name" value="6-blade_b-propeller_TolB-like"/>
</dbReference>